<proteinExistence type="predicted"/>
<protein>
    <recommendedName>
        <fullName evidence="1">Retrovirus-related Pol polyprotein from transposon TNT 1-94-like beta-barrel domain-containing protein</fullName>
    </recommendedName>
</protein>
<dbReference type="InterPro" id="IPR054722">
    <property type="entry name" value="PolX-like_BBD"/>
</dbReference>
<dbReference type="EMBL" id="BQNB010016187">
    <property type="protein sequence ID" value="GJT48852.1"/>
    <property type="molecule type" value="Genomic_DNA"/>
</dbReference>
<dbReference type="Proteomes" id="UP001151760">
    <property type="component" value="Unassembled WGS sequence"/>
</dbReference>
<sequence length="226" mass="25362">MDTGATSNLNSNAHNLSILFKTRLYSSIHVGDGNSIPVTNTGHSIIHSLHRPLHLNNVLVTPNIIKNLIFVRQFTRDNNCTIEFDAFGFSVKDFLTRHILLRCDNLGNLYPVTKPLTLPTTFMSTSSTTWHQRLGHPGDEDLEECMDDGDLRIAKEAKLFDALEHKSVVIEVDNQKIAIFTKTPLRAFGEPFMRYSLPCKVDGQGGFGMRDPLCLELRPCDCGNYV</sequence>
<name>A0ABQ5EEC8_9ASTR</name>
<accession>A0ABQ5EEC8</accession>
<evidence type="ECO:0000313" key="2">
    <source>
        <dbReference type="EMBL" id="GJT48852.1"/>
    </source>
</evidence>
<feature type="domain" description="Retrovirus-related Pol polyprotein from transposon TNT 1-94-like beta-barrel" evidence="1">
    <location>
        <begin position="1"/>
        <end position="76"/>
    </location>
</feature>
<gene>
    <name evidence="2" type="ORF">Tco_0975009</name>
</gene>
<evidence type="ECO:0000259" key="1">
    <source>
        <dbReference type="Pfam" id="PF22936"/>
    </source>
</evidence>
<dbReference type="Pfam" id="PF22936">
    <property type="entry name" value="Pol_BBD"/>
    <property type="match status" value="1"/>
</dbReference>
<evidence type="ECO:0000313" key="3">
    <source>
        <dbReference type="Proteomes" id="UP001151760"/>
    </source>
</evidence>
<keyword evidence="3" id="KW-1185">Reference proteome</keyword>
<reference evidence="2" key="2">
    <citation type="submission" date="2022-01" db="EMBL/GenBank/DDBJ databases">
        <authorList>
            <person name="Yamashiro T."/>
            <person name="Shiraishi A."/>
            <person name="Satake H."/>
            <person name="Nakayama K."/>
        </authorList>
    </citation>
    <scope>NUCLEOTIDE SEQUENCE</scope>
</reference>
<organism evidence="2 3">
    <name type="scientific">Tanacetum coccineum</name>
    <dbReference type="NCBI Taxonomy" id="301880"/>
    <lineage>
        <taxon>Eukaryota</taxon>
        <taxon>Viridiplantae</taxon>
        <taxon>Streptophyta</taxon>
        <taxon>Embryophyta</taxon>
        <taxon>Tracheophyta</taxon>
        <taxon>Spermatophyta</taxon>
        <taxon>Magnoliopsida</taxon>
        <taxon>eudicotyledons</taxon>
        <taxon>Gunneridae</taxon>
        <taxon>Pentapetalae</taxon>
        <taxon>asterids</taxon>
        <taxon>campanulids</taxon>
        <taxon>Asterales</taxon>
        <taxon>Asteraceae</taxon>
        <taxon>Asteroideae</taxon>
        <taxon>Anthemideae</taxon>
        <taxon>Anthemidinae</taxon>
        <taxon>Tanacetum</taxon>
    </lineage>
</organism>
<comment type="caution">
    <text evidence="2">The sequence shown here is derived from an EMBL/GenBank/DDBJ whole genome shotgun (WGS) entry which is preliminary data.</text>
</comment>
<reference evidence="2" key="1">
    <citation type="journal article" date="2022" name="Int. J. Mol. Sci.">
        <title>Draft Genome of Tanacetum Coccineum: Genomic Comparison of Closely Related Tanacetum-Family Plants.</title>
        <authorList>
            <person name="Yamashiro T."/>
            <person name="Shiraishi A."/>
            <person name="Nakayama K."/>
            <person name="Satake H."/>
        </authorList>
    </citation>
    <scope>NUCLEOTIDE SEQUENCE</scope>
</reference>